<dbReference type="EMBL" id="QHBU01000056">
    <property type="protein sequence ID" value="PZR82851.1"/>
    <property type="molecule type" value="Genomic_DNA"/>
</dbReference>
<dbReference type="Proteomes" id="UP000606991">
    <property type="component" value="Unassembled WGS sequence"/>
</dbReference>
<protein>
    <submittedName>
        <fullName evidence="3">Uncharacterized protein</fullName>
    </submittedName>
</protein>
<dbReference type="RefSeq" id="WP_337313237.1">
    <property type="nucleotide sequence ID" value="NZ_JAEKNS010000133.1"/>
</dbReference>
<feature type="region of interest" description="Disordered" evidence="1">
    <location>
        <begin position="1"/>
        <end position="72"/>
    </location>
</feature>
<evidence type="ECO:0000256" key="1">
    <source>
        <dbReference type="SAM" id="MobiDB-lite"/>
    </source>
</evidence>
<dbReference type="Proteomes" id="UP000248724">
    <property type="component" value="Unassembled WGS sequence"/>
</dbReference>
<dbReference type="EMBL" id="JAEKNS010000133">
    <property type="protein sequence ID" value="MBJ7595795.1"/>
    <property type="molecule type" value="Genomic_DNA"/>
</dbReference>
<reference evidence="2 5" key="3">
    <citation type="submission" date="2020-10" db="EMBL/GenBank/DDBJ databases">
        <title>Ca. Dormibacterota MAGs.</title>
        <authorList>
            <person name="Montgomery K."/>
        </authorList>
    </citation>
    <scope>NUCLEOTIDE SEQUENCE [LARGE SCALE GENOMIC DNA]</scope>
    <source>
        <strain evidence="2">SC8812_S17_18</strain>
    </source>
</reference>
<comment type="caution">
    <text evidence="3">The sequence shown here is derived from an EMBL/GenBank/DDBJ whole genome shotgun (WGS) entry which is preliminary data.</text>
</comment>
<accession>A0A2W6AY24</accession>
<dbReference type="AlphaFoldDB" id="A0A2W6AY24"/>
<evidence type="ECO:0000313" key="2">
    <source>
        <dbReference type="EMBL" id="MBJ7595795.1"/>
    </source>
</evidence>
<gene>
    <name evidence="3" type="ORF">DLM65_03040</name>
    <name evidence="2" type="ORF">JF886_13235</name>
</gene>
<feature type="compositionally biased region" description="Polar residues" evidence="1">
    <location>
        <begin position="35"/>
        <end position="54"/>
    </location>
</feature>
<proteinExistence type="predicted"/>
<accession>A0A934JZH9</accession>
<evidence type="ECO:0000313" key="4">
    <source>
        <dbReference type="Proteomes" id="UP000248724"/>
    </source>
</evidence>
<reference evidence="3 4" key="1">
    <citation type="journal article" date="2017" name="Nature">
        <title>Atmospheric trace gases support primary production in Antarctic desert surface soil.</title>
        <authorList>
            <person name="Ji M."/>
            <person name="Greening C."/>
            <person name="Vanwonterghem I."/>
            <person name="Carere C.R."/>
            <person name="Bay S.K."/>
            <person name="Steen J.A."/>
            <person name="Montgomery K."/>
            <person name="Lines T."/>
            <person name="Beardall J."/>
            <person name="van Dorst J."/>
            <person name="Snape I."/>
            <person name="Stott M.B."/>
            <person name="Hugenholtz P."/>
            <person name="Ferrari B.C."/>
        </authorList>
    </citation>
    <scope>NUCLEOTIDE SEQUENCE [LARGE SCALE GENOMIC DNA]</scope>
    <source>
        <strain evidence="3">RRmetagenome_bin12</strain>
    </source>
</reference>
<organism evidence="3 4">
    <name type="scientific">Candidatus Aeolococcus gillhamiae</name>
    <dbReference type="NCBI Taxonomy" id="3127015"/>
    <lineage>
        <taxon>Bacteria</taxon>
        <taxon>Bacillati</taxon>
        <taxon>Candidatus Dormiibacterota</taxon>
        <taxon>Candidatus Dormibacteria</taxon>
        <taxon>Candidatus Aeolococcales</taxon>
        <taxon>Candidatus Aeolococcaceae</taxon>
        <taxon>Candidatus Aeolococcus</taxon>
    </lineage>
</organism>
<sequence>MTDQSNAPDEATPDEAAKRTHDGNAHADHVETGEQTRGATQRWGANSPGSNTIPATGDSPPSEESDKLPNEG</sequence>
<reference evidence="3" key="2">
    <citation type="submission" date="2018-05" db="EMBL/GenBank/DDBJ databases">
        <authorList>
            <person name="Ferrari B."/>
        </authorList>
    </citation>
    <scope>NUCLEOTIDE SEQUENCE</scope>
    <source>
        <strain evidence="3">RRmetagenome_bin12</strain>
    </source>
</reference>
<feature type="compositionally biased region" description="Basic and acidic residues" evidence="1">
    <location>
        <begin position="15"/>
        <end position="34"/>
    </location>
</feature>
<evidence type="ECO:0000313" key="3">
    <source>
        <dbReference type="EMBL" id="PZR82851.1"/>
    </source>
</evidence>
<evidence type="ECO:0000313" key="5">
    <source>
        <dbReference type="Proteomes" id="UP000606991"/>
    </source>
</evidence>
<name>A0A2W6AY24_9BACT</name>